<protein>
    <submittedName>
        <fullName evidence="2">Uncharacterized protein</fullName>
    </submittedName>
</protein>
<evidence type="ECO:0000313" key="3">
    <source>
        <dbReference type="Proteomes" id="UP000756921"/>
    </source>
</evidence>
<comment type="caution">
    <text evidence="2">The sequence shown here is derived from an EMBL/GenBank/DDBJ whole genome shotgun (WGS) entry which is preliminary data.</text>
</comment>
<dbReference type="AlphaFoldDB" id="A0A9P6G6E2"/>
<organism evidence="2 3">
    <name type="scientific">Paraphaeosphaeria minitans</name>
    <dbReference type="NCBI Taxonomy" id="565426"/>
    <lineage>
        <taxon>Eukaryota</taxon>
        <taxon>Fungi</taxon>
        <taxon>Dikarya</taxon>
        <taxon>Ascomycota</taxon>
        <taxon>Pezizomycotina</taxon>
        <taxon>Dothideomycetes</taxon>
        <taxon>Pleosporomycetidae</taxon>
        <taxon>Pleosporales</taxon>
        <taxon>Massarineae</taxon>
        <taxon>Didymosphaeriaceae</taxon>
        <taxon>Paraphaeosphaeria</taxon>
    </lineage>
</organism>
<evidence type="ECO:0000313" key="2">
    <source>
        <dbReference type="EMBL" id="KAF9729300.1"/>
    </source>
</evidence>
<feature type="region of interest" description="Disordered" evidence="1">
    <location>
        <begin position="1"/>
        <end position="21"/>
    </location>
</feature>
<dbReference type="Proteomes" id="UP000756921">
    <property type="component" value="Unassembled WGS sequence"/>
</dbReference>
<dbReference type="EMBL" id="WJXW01000017">
    <property type="protein sequence ID" value="KAF9729300.1"/>
    <property type="molecule type" value="Genomic_DNA"/>
</dbReference>
<keyword evidence="3" id="KW-1185">Reference proteome</keyword>
<gene>
    <name evidence="2" type="ORF">PMIN01_12990</name>
</gene>
<sequence length="113" mass="13180">MGSMSLRPSEESHLPLTPSETIEHQANSTIEALCLHTQLRHLHKLHTYLRGVFRTIHSSFSISRLPRSLNELPYPLLDLGMPPKWLTRRVRDHLMTRCSSTLKRFTFFEQSLD</sequence>
<accession>A0A9P6G6E2</accession>
<proteinExistence type="predicted"/>
<reference evidence="2" key="1">
    <citation type="journal article" date="2020" name="Mol. Plant Microbe Interact.">
        <title>Genome Sequence of the Biocontrol Agent Coniothyrium minitans strain Conio (IMI 134523).</title>
        <authorList>
            <person name="Patel D."/>
            <person name="Shittu T.A."/>
            <person name="Baroncelli R."/>
            <person name="Muthumeenakshi S."/>
            <person name="Osborne T.H."/>
            <person name="Janganan T.K."/>
            <person name="Sreenivasaprasad S."/>
        </authorList>
    </citation>
    <scope>NUCLEOTIDE SEQUENCE</scope>
    <source>
        <strain evidence="2">Conio</strain>
    </source>
</reference>
<evidence type="ECO:0000256" key="1">
    <source>
        <dbReference type="SAM" id="MobiDB-lite"/>
    </source>
</evidence>
<name>A0A9P6G6E2_9PLEO</name>